<dbReference type="SUPFAM" id="SSF50044">
    <property type="entry name" value="SH3-domain"/>
    <property type="match status" value="1"/>
</dbReference>
<reference evidence="7" key="1">
    <citation type="submission" date="2020-05" db="EMBL/GenBank/DDBJ databases">
        <title>Phylogenomic resolution of chytrid fungi.</title>
        <authorList>
            <person name="Stajich J.E."/>
            <person name="Amses K."/>
            <person name="Simmons R."/>
            <person name="Seto K."/>
            <person name="Myers J."/>
            <person name="Bonds A."/>
            <person name="Quandt C.A."/>
            <person name="Barry K."/>
            <person name="Liu P."/>
            <person name="Grigoriev I."/>
            <person name="Longcore J.E."/>
            <person name="James T.Y."/>
        </authorList>
    </citation>
    <scope>NUCLEOTIDE SEQUENCE</scope>
    <source>
        <strain evidence="7">PLAUS21</strain>
    </source>
</reference>
<feature type="domain" description="SH3" evidence="6">
    <location>
        <begin position="24"/>
        <end position="82"/>
    </location>
</feature>
<feature type="transmembrane region" description="Helical" evidence="5">
    <location>
        <begin position="1380"/>
        <end position="1397"/>
    </location>
</feature>
<dbReference type="PROSITE" id="PS50002">
    <property type="entry name" value="SH3"/>
    <property type="match status" value="1"/>
</dbReference>
<keyword evidence="5" id="KW-0472">Membrane</keyword>
<sequence>MNTPIEEETITLDQLMEDEFQDHDQPGYYVAIGDYYHSNQLKVSLGDVIKVTSINNDYCYGINQNTNEQGLLPLDILVQLSKEVFQPQDLFEDESEGELISMNELNSLSLDYTTHCLETENETSIYFAWRYGGESVAVWGSFNDWQRPIQLFYDSVTTIFVCFAETHLQHGELCFFKFVVDDQYQVDHTLPTVTNEDGTFNYIVICTRYCQGKEHEIDIQQVHQIVSNQSMTEHDFTKEIQFNDVSVDYPTIAVESVELQEIHEEKGTLKEIEAIEPIPSELSLQFRLHSEDQEEKRLSNILSELFKRQLIKAENDEELRLQELEILAARQLESLRSELAVEAMVSQENEKAMAETVDSIPAELVEQIQMDAENQEAVRLQSWDVEIQSNTTQYIENSLDFIPLDLSEEIRINAENQEAVKLQNLEIEKELYLQQLKSELELEMRLTKENELAIGGHLDLIPEVLSIELCHSAENDEAARSHPRDNLSDINSYSLSTELSEELRILAENQEAIKLQELEIQAELEFSQLKHDLNMEMHVTRENELAINETPDEIPKAAISENPLKDGQFEEDLYQMPLDLSEDLRIEAENREAVRLQNIEIQAIKEFENLRETLQLESKVVQENEMAINFVDTIDTIPLELSHEIRIGAENDEAVKLQNYDILAEEQLQLLKKQLQFEYLVSKENESALSHVDSQIRMPEELADEFKVNAENKESLKLQEQDFSTRNVFDGNEAQDNDFVAETKAREIAIMEPAGLFDSELGGRNVKIQIEEKGSLKVELSSGEDYSDFDSHDGFEIAHVNADMYSTTAEYLAAGDQQEYDAVSSKRSSSVARQELVAHFHHTELEFESELADLRKLANSSHYNEKFVDALKQEASRFAENLYRLDALLGKMKLILDDIDSPYKTAFSHKLEKEIFGESLDEILPEHVMLSEMLYAEDEQERFLMTLKEVPLEIEMFGDSLHDILPDAVIESERIELENSEELKHFNINISNDIEKLVFGEKIEEFLPDNLLVAEKVLFEDSVIASRKIPSSPALAATREILKDFARSSPEQVVLSKKDSRDDFDYSAGTPDDDDRLSYEEYTEHSQLEHHLDRISNILNLVKNPPKENYANALPVDLIRSLQLASEEKEETKIGQMEDAENDLIDEIMDRFESQVEGTFAEWKFVTSVDHIEFHEETEAQEKHLSIQTDVTYSSGASSSDTVIDSPVFEKFTLKKSPSSPQNSSSDINSLPEVEENVDSQPVPYLPPTIPLPNIPATPSLVQSVPRNPAQPVFDSNRMSDLIDSLSKDEFPSSSQPQVQAPPNIRPKSRTTSKPFYVPSPLSFPPITRQETEESSSPEPSSPSNSTKEAQVWEEIPLTPSPTLVTDPSTSMFSPVIDKYISIALAVACIANIKLLLSILSASWMVIRIFHMVWTFAGLVFLFGHLL</sequence>
<accession>A0AAD5Y1K5</accession>
<dbReference type="PANTHER" id="PTHR10343:SF84">
    <property type="entry name" value="5'-AMP-ACTIVATED PROTEIN KINASE SUBUNIT BETA-1"/>
    <property type="match status" value="1"/>
</dbReference>
<evidence type="ECO:0000313" key="7">
    <source>
        <dbReference type="EMBL" id="KAJ3253762.1"/>
    </source>
</evidence>
<evidence type="ECO:0000256" key="1">
    <source>
        <dbReference type="ARBA" id="ARBA00010926"/>
    </source>
</evidence>
<evidence type="ECO:0000259" key="6">
    <source>
        <dbReference type="PROSITE" id="PS50002"/>
    </source>
</evidence>
<dbReference type="CDD" id="cd02859">
    <property type="entry name" value="E_set_AMPKbeta_like_N"/>
    <property type="match status" value="1"/>
</dbReference>
<dbReference type="GO" id="GO:0031588">
    <property type="term" value="C:nucleotide-activated protein kinase complex"/>
    <property type="evidence" value="ECO:0007669"/>
    <property type="project" value="TreeGrafter"/>
</dbReference>
<dbReference type="SUPFAM" id="SSF81296">
    <property type="entry name" value="E set domains"/>
    <property type="match status" value="1"/>
</dbReference>
<feature type="compositionally biased region" description="Low complexity" evidence="4">
    <location>
        <begin position="1217"/>
        <end position="1230"/>
    </location>
</feature>
<evidence type="ECO:0000256" key="2">
    <source>
        <dbReference type="ARBA" id="ARBA00022443"/>
    </source>
</evidence>
<evidence type="ECO:0000256" key="5">
    <source>
        <dbReference type="SAM" id="Phobius"/>
    </source>
</evidence>
<dbReference type="InterPro" id="IPR001452">
    <property type="entry name" value="SH3_domain"/>
</dbReference>
<dbReference type="GO" id="GO:0019901">
    <property type="term" value="F:protein kinase binding"/>
    <property type="evidence" value="ECO:0007669"/>
    <property type="project" value="TreeGrafter"/>
</dbReference>
<evidence type="ECO:0000256" key="3">
    <source>
        <dbReference type="PROSITE-ProRule" id="PRU00192"/>
    </source>
</evidence>
<dbReference type="InterPro" id="IPR050827">
    <property type="entry name" value="CRP1_MDG1_kinase"/>
</dbReference>
<dbReference type="Pfam" id="PF16561">
    <property type="entry name" value="AMPK1_CBM"/>
    <property type="match status" value="1"/>
</dbReference>
<feature type="transmembrane region" description="Helical" evidence="5">
    <location>
        <begin position="1409"/>
        <end position="1426"/>
    </location>
</feature>
<dbReference type="GO" id="GO:0005737">
    <property type="term" value="C:cytoplasm"/>
    <property type="evidence" value="ECO:0007669"/>
    <property type="project" value="TreeGrafter"/>
</dbReference>
<feature type="region of interest" description="Disordered" evidence="4">
    <location>
        <begin position="1056"/>
        <end position="1075"/>
    </location>
</feature>
<dbReference type="GO" id="GO:0007165">
    <property type="term" value="P:signal transduction"/>
    <property type="evidence" value="ECO:0007669"/>
    <property type="project" value="TreeGrafter"/>
</dbReference>
<comment type="similarity">
    <text evidence="1">Belongs to the 5'-AMP-activated protein kinase beta subunit family.</text>
</comment>
<dbReference type="Proteomes" id="UP001210925">
    <property type="component" value="Unassembled WGS sequence"/>
</dbReference>
<name>A0AAD5Y1K5_9FUNG</name>
<feature type="region of interest" description="Disordered" evidence="4">
    <location>
        <begin position="1214"/>
        <end position="1251"/>
    </location>
</feature>
<feature type="region of interest" description="Disordered" evidence="4">
    <location>
        <begin position="1287"/>
        <end position="1351"/>
    </location>
</feature>
<dbReference type="InterPro" id="IPR032640">
    <property type="entry name" value="AMPK1_CBM"/>
</dbReference>
<keyword evidence="2 3" id="KW-0728">SH3 domain</keyword>
<comment type="caution">
    <text evidence="7">The sequence shown here is derived from an EMBL/GenBank/DDBJ whole genome shotgun (WGS) entry which is preliminary data.</text>
</comment>
<keyword evidence="5" id="KW-1133">Transmembrane helix</keyword>
<dbReference type="InterPro" id="IPR013783">
    <property type="entry name" value="Ig-like_fold"/>
</dbReference>
<gene>
    <name evidence="7" type="ORF">HK103_000354</name>
</gene>
<evidence type="ECO:0000313" key="8">
    <source>
        <dbReference type="Proteomes" id="UP001210925"/>
    </source>
</evidence>
<dbReference type="EMBL" id="JADGKB010000101">
    <property type="protein sequence ID" value="KAJ3253762.1"/>
    <property type="molecule type" value="Genomic_DNA"/>
</dbReference>
<evidence type="ECO:0000256" key="4">
    <source>
        <dbReference type="SAM" id="MobiDB-lite"/>
    </source>
</evidence>
<dbReference type="Gene3D" id="2.60.40.10">
    <property type="entry name" value="Immunoglobulins"/>
    <property type="match status" value="1"/>
</dbReference>
<dbReference type="InterPro" id="IPR014756">
    <property type="entry name" value="Ig_E-set"/>
</dbReference>
<feature type="compositionally biased region" description="Low complexity" evidence="4">
    <location>
        <begin position="1335"/>
        <end position="1344"/>
    </location>
</feature>
<keyword evidence="8" id="KW-1185">Reference proteome</keyword>
<dbReference type="InterPro" id="IPR036028">
    <property type="entry name" value="SH3-like_dom_sf"/>
</dbReference>
<protein>
    <recommendedName>
        <fullName evidence="6">SH3 domain-containing protein</fullName>
    </recommendedName>
</protein>
<organism evidence="7 8">
    <name type="scientific">Boothiomyces macroporosus</name>
    <dbReference type="NCBI Taxonomy" id="261099"/>
    <lineage>
        <taxon>Eukaryota</taxon>
        <taxon>Fungi</taxon>
        <taxon>Fungi incertae sedis</taxon>
        <taxon>Chytridiomycota</taxon>
        <taxon>Chytridiomycota incertae sedis</taxon>
        <taxon>Chytridiomycetes</taxon>
        <taxon>Rhizophydiales</taxon>
        <taxon>Terramycetaceae</taxon>
        <taxon>Boothiomyces</taxon>
    </lineage>
</organism>
<proteinExistence type="inferred from homology"/>
<feature type="compositionally biased region" description="Low complexity" evidence="4">
    <location>
        <begin position="1292"/>
        <end position="1303"/>
    </location>
</feature>
<keyword evidence="5" id="KW-0812">Transmembrane</keyword>
<dbReference type="GO" id="GO:0005634">
    <property type="term" value="C:nucleus"/>
    <property type="evidence" value="ECO:0007669"/>
    <property type="project" value="TreeGrafter"/>
</dbReference>
<dbReference type="PANTHER" id="PTHR10343">
    <property type="entry name" value="5'-AMP-ACTIVATED PROTEIN KINASE , BETA SUBUNIT"/>
    <property type="match status" value="1"/>
</dbReference>